<dbReference type="PROSITE" id="PS50231">
    <property type="entry name" value="RICIN_B_LECTIN"/>
    <property type="match status" value="1"/>
</dbReference>
<dbReference type="EMBL" id="FONG01000010">
    <property type="protein sequence ID" value="SFF25727.1"/>
    <property type="molecule type" value="Genomic_DNA"/>
</dbReference>
<proteinExistence type="predicted"/>
<evidence type="ECO:0000313" key="11">
    <source>
        <dbReference type="EMBL" id="SFF25727.1"/>
    </source>
</evidence>
<feature type="domain" description="Ricin B lectin" evidence="10">
    <location>
        <begin position="239"/>
        <end position="365"/>
    </location>
</feature>
<evidence type="ECO:0000256" key="7">
    <source>
        <dbReference type="ARBA" id="ARBA00023326"/>
    </source>
</evidence>
<evidence type="ECO:0000256" key="9">
    <source>
        <dbReference type="SAM" id="SignalP"/>
    </source>
</evidence>
<keyword evidence="6" id="KW-0326">Glycosidase</keyword>
<keyword evidence="7" id="KW-0624">Polysaccharide degradation</keyword>
<dbReference type="RefSeq" id="WP_245796141.1">
    <property type="nucleotide sequence ID" value="NZ_FONG01000010.1"/>
</dbReference>
<dbReference type="PANTHER" id="PTHR42061:SF6">
    <property type="entry name" value="ENDO-CHITOSANASE"/>
    <property type="match status" value="1"/>
</dbReference>
<evidence type="ECO:0000256" key="3">
    <source>
        <dbReference type="ARBA" id="ARBA00022729"/>
    </source>
</evidence>
<dbReference type="CDD" id="cd23451">
    <property type="entry name" value="beta-trefoil_Ricin_laminarinase"/>
    <property type="match status" value="1"/>
</dbReference>
<keyword evidence="12" id="KW-1185">Reference proteome</keyword>
<dbReference type="Proteomes" id="UP000199323">
    <property type="component" value="Unassembled WGS sequence"/>
</dbReference>
<dbReference type="AlphaFoldDB" id="A0A1I2H9S8"/>
<organism evidence="11 12">
    <name type="scientific">Actinacidiphila alni</name>
    <dbReference type="NCBI Taxonomy" id="380248"/>
    <lineage>
        <taxon>Bacteria</taxon>
        <taxon>Bacillati</taxon>
        <taxon>Actinomycetota</taxon>
        <taxon>Actinomycetes</taxon>
        <taxon>Kitasatosporales</taxon>
        <taxon>Streptomycetaceae</taxon>
        <taxon>Actinacidiphila</taxon>
    </lineage>
</organism>
<dbReference type="SUPFAM" id="SSF50370">
    <property type="entry name" value="Ricin B-like lectins"/>
    <property type="match status" value="1"/>
</dbReference>
<accession>A0A1I2H9S8</accession>
<evidence type="ECO:0000256" key="5">
    <source>
        <dbReference type="ARBA" id="ARBA00023277"/>
    </source>
</evidence>
<protein>
    <submittedName>
        <fullName evidence="11">Chitosanase of glycosyl hydrolase group 75</fullName>
    </submittedName>
</protein>
<dbReference type="GO" id="GO:0016977">
    <property type="term" value="F:chitosanase activity"/>
    <property type="evidence" value="ECO:0007669"/>
    <property type="project" value="InterPro"/>
</dbReference>
<gene>
    <name evidence="11" type="ORF">SAMN05216251_110147</name>
</gene>
<dbReference type="InterPro" id="IPR009939">
    <property type="entry name" value="Chitosanase_fungal"/>
</dbReference>
<dbReference type="STRING" id="380248.SAMN05216251_110147"/>
<feature type="region of interest" description="Disordered" evidence="8">
    <location>
        <begin position="221"/>
        <end position="242"/>
    </location>
</feature>
<dbReference type="GO" id="GO:0005576">
    <property type="term" value="C:extracellular region"/>
    <property type="evidence" value="ECO:0007669"/>
    <property type="project" value="UniProtKB-SubCell"/>
</dbReference>
<evidence type="ECO:0000256" key="2">
    <source>
        <dbReference type="ARBA" id="ARBA00022525"/>
    </source>
</evidence>
<sequence length="366" mass="37038">MKRLRLALAALGVATVTVTAAATLTAPVSSAASTAAAAGPTASQLLSKAQSCTPASNGNYATDEGGPATVSICKSGSAYVWTSDMDIDCDGITTSRCNNSTDPSYFNETSFQTSTGQFFTADVTHYYVIPLPSSRFNYQNAGISPGSVAAVIYNNKVVYAVFADEGPDDIIGEASYATATALGIDPNPATGGTEGPVTFIVFPGKVPSPVENNTTIDSVGSSAATSWVGGSTTPPPTGGGTGPIRSGYANKCVDINAANSANGTAVQLYDCNGTNAQSWTVGSNNSLQALGKCMDVTGAGTANGTKVQLYDCNGSAAQKWTRSGSTLVNTGSGKCLDATGPSSANGTRLQIWTCGGGTNQQWTLPS</sequence>
<feature type="chain" id="PRO_5039222738" evidence="9">
    <location>
        <begin position="22"/>
        <end position="366"/>
    </location>
</feature>
<keyword evidence="5" id="KW-0119">Carbohydrate metabolism</keyword>
<comment type="subcellular location">
    <subcellularLocation>
        <location evidence="1">Secreted</location>
    </subcellularLocation>
</comment>
<dbReference type="SMART" id="SM00458">
    <property type="entry name" value="RICIN"/>
    <property type="match status" value="1"/>
</dbReference>
<evidence type="ECO:0000256" key="8">
    <source>
        <dbReference type="SAM" id="MobiDB-lite"/>
    </source>
</evidence>
<dbReference type="InterPro" id="IPR000772">
    <property type="entry name" value="Ricin_B_lectin"/>
</dbReference>
<keyword evidence="4 11" id="KW-0378">Hydrolase</keyword>
<dbReference type="Gene3D" id="2.80.10.50">
    <property type="match status" value="3"/>
</dbReference>
<dbReference type="GO" id="GO:0000272">
    <property type="term" value="P:polysaccharide catabolic process"/>
    <property type="evidence" value="ECO:0007669"/>
    <property type="project" value="UniProtKB-KW"/>
</dbReference>
<dbReference type="Pfam" id="PF00652">
    <property type="entry name" value="Ricin_B_lectin"/>
    <property type="match status" value="1"/>
</dbReference>
<evidence type="ECO:0000256" key="1">
    <source>
        <dbReference type="ARBA" id="ARBA00004613"/>
    </source>
</evidence>
<name>A0A1I2H9S8_9ACTN</name>
<keyword evidence="2" id="KW-0964">Secreted</keyword>
<feature type="signal peptide" evidence="9">
    <location>
        <begin position="1"/>
        <end position="21"/>
    </location>
</feature>
<dbReference type="Pfam" id="PF07335">
    <property type="entry name" value="Glyco_hydro_75"/>
    <property type="match status" value="1"/>
</dbReference>
<dbReference type="InterPro" id="IPR035992">
    <property type="entry name" value="Ricin_B-like_lectins"/>
</dbReference>
<evidence type="ECO:0000256" key="4">
    <source>
        <dbReference type="ARBA" id="ARBA00022801"/>
    </source>
</evidence>
<evidence type="ECO:0000313" key="12">
    <source>
        <dbReference type="Proteomes" id="UP000199323"/>
    </source>
</evidence>
<evidence type="ECO:0000256" key="6">
    <source>
        <dbReference type="ARBA" id="ARBA00023295"/>
    </source>
</evidence>
<reference evidence="11 12" key="1">
    <citation type="submission" date="2016-10" db="EMBL/GenBank/DDBJ databases">
        <authorList>
            <person name="de Groot N.N."/>
        </authorList>
    </citation>
    <scope>NUCLEOTIDE SEQUENCE [LARGE SCALE GENOMIC DNA]</scope>
    <source>
        <strain evidence="11 12">CGMCC 4.3510</strain>
    </source>
</reference>
<dbReference type="PANTHER" id="PTHR42061">
    <property type="entry name" value="ENDO-CHITOSANASE"/>
    <property type="match status" value="1"/>
</dbReference>
<keyword evidence="3 9" id="KW-0732">Signal</keyword>
<evidence type="ECO:0000259" key="10">
    <source>
        <dbReference type="SMART" id="SM00458"/>
    </source>
</evidence>